<feature type="transmembrane region" description="Helical" evidence="4">
    <location>
        <begin position="12"/>
        <end position="34"/>
    </location>
</feature>
<dbReference type="SUPFAM" id="SSF54523">
    <property type="entry name" value="Pili subunits"/>
    <property type="match status" value="1"/>
</dbReference>
<dbReference type="GO" id="GO:0007155">
    <property type="term" value="P:cell adhesion"/>
    <property type="evidence" value="ECO:0007669"/>
    <property type="project" value="InterPro"/>
</dbReference>
<name>A0A941I8E1_9BURK</name>
<evidence type="ECO:0000313" key="6">
    <source>
        <dbReference type="Proteomes" id="UP000680067"/>
    </source>
</evidence>
<keyword evidence="2" id="KW-0488">Methylation</keyword>
<evidence type="ECO:0000256" key="1">
    <source>
        <dbReference type="ARBA" id="ARBA00005233"/>
    </source>
</evidence>
<comment type="similarity">
    <text evidence="1 3">Belongs to the N-Me-Phe pilin family.</text>
</comment>
<dbReference type="AlphaFoldDB" id="A0A941I8E1"/>
<keyword evidence="4" id="KW-0812">Transmembrane</keyword>
<dbReference type="PANTHER" id="PTHR30093:SF34">
    <property type="entry name" value="PREPILIN PEPTIDASE-DEPENDENT PROTEIN D"/>
    <property type="match status" value="1"/>
</dbReference>
<keyword evidence="6" id="KW-1185">Reference proteome</keyword>
<gene>
    <name evidence="5" type="ORF">KDM89_11485</name>
</gene>
<evidence type="ECO:0000313" key="5">
    <source>
        <dbReference type="EMBL" id="MBR7782768.1"/>
    </source>
</evidence>
<dbReference type="Proteomes" id="UP000680067">
    <property type="component" value="Unassembled WGS sequence"/>
</dbReference>
<dbReference type="RefSeq" id="WP_212688069.1">
    <property type="nucleotide sequence ID" value="NZ_JAGSPN010000007.1"/>
</dbReference>
<dbReference type="Gene3D" id="3.30.700.10">
    <property type="entry name" value="Glycoprotein, Type 4 Pilin"/>
    <property type="match status" value="1"/>
</dbReference>
<dbReference type="EMBL" id="JAGSPN010000007">
    <property type="protein sequence ID" value="MBR7782768.1"/>
    <property type="molecule type" value="Genomic_DNA"/>
</dbReference>
<evidence type="ECO:0000256" key="2">
    <source>
        <dbReference type="ARBA" id="ARBA00022481"/>
    </source>
</evidence>
<evidence type="ECO:0000256" key="3">
    <source>
        <dbReference type="RuleBase" id="RU000389"/>
    </source>
</evidence>
<organism evidence="5 6">
    <name type="scientific">Undibacterium luofuense</name>
    <dbReference type="NCBI Taxonomy" id="2828733"/>
    <lineage>
        <taxon>Bacteria</taxon>
        <taxon>Pseudomonadati</taxon>
        <taxon>Pseudomonadota</taxon>
        <taxon>Betaproteobacteria</taxon>
        <taxon>Burkholderiales</taxon>
        <taxon>Oxalobacteraceae</taxon>
        <taxon>Undibacterium</taxon>
    </lineage>
</organism>
<protein>
    <submittedName>
        <fullName evidence="5">Pilin</fullName>
    </submittedName>
</protein>
<dbReference type="InterPro" id="IPR045584">
    <property type="entry name" value="Pilin-like"/>
</dbReference>
<dbReference type="PROSITE" id="PS00409">
    <property type="entry name" value="PROKAR_NTER_METHYL"/>
    <property type="match status" value="1"/>
</dbReference>
<reference evidence="5" key="1">
    <citation type="submission" date="2021-04" db="EMBL/GenBank/DDBJ databases">
        <title>novel species isolated from subtropical streams in China.</title>
        <authorList>
            <person name="Lu H."/>
        </authorList>
    </citation>
    <scope>NUCLEOTIDE SEQUENCE</scope>
    <source>
        <strain evidence="5">LFS511W</strain>
    </source>
</reference>
<dbReference type="InterPro" id="IPR001082">
    <property type="entry name" value="Pilin"/>
</dbReference>
<dbReference type="NCBIfam" id="TIGR02532">
    <property type="entry name" value="IV_pilin_GFxxxE"/>
    <property type="match status" value="1"/>
</dbReference>
<dbReference type="Pfam" id="PF00114">
    <property type="entry name" value="Pilin"/>
    <property type="match status" value="1"/>
</dbReference>
<proteinExistence type="inferred from homology"/>
<dbReference type="InterPro" id="IPR012902">
    <property type="entry name" value="N_methyl_site"/>
</dbReference>
<accession>A0A941I8E1</accession>
<sequence length="151" mass="15941">MKVNAKIQKGFTLIELMIVVAIIGILAAVALPAYNDYTTRAQVSEAIELMGGLKGPLAEYGYQKNAWPTKLVPTSSAAAPTATELTATTIGKYSKLKDTLDGTFPTGKITATMTSGQADTKTVFMETADGGNTWSCNGGTVELKFRPVACK</sequence>
<keyword evidence="3" id="KW-0281">Fimbrium</keyword>
<dbReference type="Pfam" id="PF07963">
    <property type="entry name" value="N_methyl"/>
    <property type="match status" value="1"/>
</dbReference>
<keyword evidence="4" id="KW-1133">Transmembrane helix</keyword>
<dbReference type="GO" id="GO:0009289">
    <property type="term" value="C:pilus"/>
    <property type="evidence" value="ECO:0007669"/>
    <property type="project" value="InterPro"/>
</dbReference>
<keyword evidence="4" id="KW-0472">Membrane</keyword>
<comment type="caution">
    <text evidence="5">The sequence shown here is derived from an EMBL/GenBank/DDBJ whole genome shotgun (WGS) entry which is preliminary data.</text>
</comment>
<evidence type="ECO:0000256" key="4">
    <source>
        <dbReference type="SAM" id="Phobius"/>
    </source>
</evidence>
<dbReference type="PANTHER" id="PTHR30093">
    <property type="entry name" value="GENERAL SECRETION PATHWAY PROTEIN G"/>
    <property type="match status" value="1"/>
</dbReference>